<keyword evidence="5 8" id="KW-1133">Transmembrane helix</keyword>
<evidence type="ECO:0000256" key="4">
    <source>
        <dbReference type="ARBA" id="ARBA00022692"/>
    </source>
</evidence>
<evidence type="ECO:0000256" key="2">
    <source>
        <dbReference type="ARBA" id="ARBA00010581"/>
    </source>
</evidence>
<accession>A0ABV9HWV8</accession>
<comment type="subcellular location">
    <subcellularLocation>
        <location evidence="1 7">Cell membrane</location>
        <topology evidence="1 7">Multi-pass membrane protein</topology>
    </subcellularLocation>
</comment>
<gene>
    <name evidence="10" type="ORF">ACFO3O_08685</name>
</gene>
<dbReference type="EMBL" id="JBHSFV010000004">
    <property type="protein sequence ID" value="MFC4633981.1"/>
    <property type="molecule type" value="Genomic_DNA"/>
</dbReference>
<dbReference type="PANTHER" id="PTHR11403">
    <property type="entry name" value="CYTOCHROME C OXIDASE SUBUNIT III"/>
    <property type="match status" value="1"/>
</dbReference>
<keyword evidence="4 7" id="KW-0812">Transmembrane</keyword>
<organism evidence="10 11">
    <name type="scientific">Dokdonia ponticola</name>
    <dbReference type="NCBI Taxonomy" id="2041041"/>
    <lineage>
        <taxon>Bacteria</taxon>
        <taxon>Pseudomonadati</taxon>
        <taxon>Bacteroidota</taxon>
        <taxon>Flavobacteriia</taxon>
        <taxon>Flavobacteriales</taxon>
        <taxon>Flavobacteriaceae</taxon>
        <taxon>Dokdonia</taxon>
    </lineage>
</organism>
<sequence>MMDYTAGTEKLKQDRAKKQMLWFGIISLCMTFAGLTSAYIVSMERKDWLDDYEFPQSLIISTVIILVSSLTIQLAKNAIVQDKRQQGTMMLVVTLLLGFAFIGFQYQGIFTELTGQGYFMTGASSSITTTFLFLIIAVHIAHVIAGIISLSIVVINHLRGKYTKENHLGLSLGVTFWHFLDVLWLFLFLLLYFTK</sequence>
<comment type="caution">
    <text evidence="10">The sequence shown here is derived from an EMBL/GenBank/DDBJ whole genome shotgun (WGS) entry which is preliminary data.</text>
</comment>
<evidence type="ECO:0000259" key="9">
    <source>
        <dbReference type="PROSITE" id="PS50253"/>
    </source>
</evidence>
<keyword evidence="11" id="KW-1185">Reference proteome</keyword>
<protein>
    <submittedName>
        <fullName evidence="10">Heme-copper oxidase subunit III</fullName>
    </submittedName>
</protein>
<feature type="domain" description="Heme-copper oxidase subunit III family profile" evidence="9">
    <location>
        <begin position="1"/>
        <end position="195"/>
    </location>
</feature>
<dbReference type="InterPro" id="IPR035973">
    <property type="entry name" value="Cyt_c_oxidase_su3-like_sf"/>
</dbReference>
<feature type="transmembrane region" description="Helical" evidence="8">
    <location>
        <begin position="87"/>
        <end position="110"/>
    </location>
</feature>
<keyword evidence="3" id="KW-1003">Cell membrane</keyword>
<dbReference type="InterPro" id="IPR013833">
    <property type="entry name" value="Cyt_c_oxidase_su3_a-hlx"/>
</dbReference>
<feature type="transmembrane region" description="Helical" evidence="8">
    <location>
        <begin position="54"/>
        <end position="75"/>
    </location>
</feature>
<evidence type="ECO:0000256" key="3">
    <source>
        <dbReference type="ARBA" id="ARBA00022475"/>
    </source>
</evidence>
<proteinExistence type="inferred from homology"/>
<name>A0ABV9HWV8_9FLAO</name>
<evidence type="ECO:0000313" key="10">
    <source>
        <dbReference type="EMBL" id="MFC4633981.1"/>
    </source>
</evidence>
<dbReference type="RefSeq" id="WP_379978207.1">
    <property type="nucleotide sequence ID" value="NZ_JBHSFV010000004.1"/>
</dbReference>
<evidence type="ECO:0000256" key="7">
    <source>
        <dbReference type="RuleBase" id="RU003376"/>
    </source>
</evidence>
<dbReference type="InterPro" id="IPR024791">
    <property type="entry name" value="Cyt_c/ubiquinol_Oxase_su3"/>
</dbReference>
<evidence type="ECO:0000256" key="5">
    <source>
        <dbReference type="ARBA" id="ARBA00022989"/>
    </source>
</evidence>
<evidence type="ECO:0000256" key="1">
    <source>
        <dbReference type="ARBA" id="ARBA00004651"/>
    </source>
</evidence>
<keyword evidence="6 8" id="KW-0472">Membrane</keyword>
<feature type="transmembrane region" description="Helical" evidence="8">
    <location>
        <begin position="130"/>
        <end position="156"/>
    </location>
</feature>
<evidence type="ECO:0000256" key="6">
    <source>
        <dbReference type="ARBA" id="ARBA00023136"/>
    </source>
</evidence>
<dbReference type="Gene3D" id="1.20.120.80">
    <property type="entry name" value="Cytochrome c oxidase, subunit III, four-helix bundle"/>
    <property type="match status" value="1"/>
</dbReference>
<dbReference type="Proteomes" id="UP001596043">
    <property type="component" value="Unassembled WGS sequence"/>
</dbReference>
<feature type="transmembrane region" description="Helical" evidence="8">
    <location>
        <begin position="21"/>
        <end position="42"/>
    </location>
</feature>
<reference evidence="11" key="1">
    <citation type="journal article" date="2019" name="Int. J. Syst. Evol. Microbiol.">
        <title>The Global Catalogue of Microorganisms (GCM) 10K type strain sequencing project: providing services to taxonomists for standard genome sequencing and annotation.</title>
        <authorList>
            <consortium name="The Broad Institute Genomics Platform"/>
            <consortium name="The Broad Institute Genome Sequencing Center for Infectious Disease"/>
            <person name="Wu L."/>
            <person name="Ma J."/>
        </authorList>
    </citation>
    <scope>NUCLEOTIDE SEQUENCE [LARGE SCALE GENOMIC DNA]</scope>
    <source>
        <strain evidence="11">YJ-61-S</strain>
    </source>
</reference>
<dbReference type="InterPro" id="IPR000298">
    <property type="entry name" value="Cyt_c_oxidase-like_su3"/>
</dbReference>
<dbReference type="PROSITE" id="PS50253">
    <property type="entry name" value="COX3"/>
    <property type="match status" value="1"/>
</dbReference>
<evidence type="ECO:0000313" key="11">
    <source>
        <dbReference type="Proteomes" id="UP001596043"/>
    </source>
</evidence>
<comment type="similarity">
    <text evidence="2 7">Belongs to the cytochrome c oxidase subunit 3 family.</text>
</comment>
<dbReference type="PANTHER" id="PTHR11403:SF2">
    <property type="entry name" value="CYTOCHROME BO(3) UBIQUINOL OXIDASE SUBUNIT 3"/>
    <property type="match status" value="1"/>
</dbReference>
<evidence type="ECO:0000256" key="8">
    <source>
        <dbReference type="SAM" id="Phobius"/>
    </source>
</evidence>
<dbReference type="SUPFAM" id="SSF81452">
    <property type="entry name" value="Cytochrome c oxidase subunit III-like"/>
    <property type="match status" value="1"/>
</dbReference>
<dbReference type="Pfam" id="PF00510">
    <property type="entry name" value="COX3"/>
    <property type="match status" value="1"/>
</dbReference>
<feature type="transmembrane region" description="Helical" evidence="8">
    <location>
        <begin position="168"/>
        <end position="193"/>
    </location>
</feature>